<dbReference type="EMBL" id="JAHRIP010084752">
    <property type="protein sequence ID" value="MEQ2313529.1"/>
    <property type="molecule type" value="Genomic_DNA"/>
</dbReference>
<evidence type="ECO:0000313" key="2">
    <source>
        <dbReference type="EMBL" id="MEQ2313529.1"/>
    </source>
</evidence>
<keyword evidence="1" id="KW-0472">Membrane</keyword>
<accession>A0ABV1A4Q2</accession>
<gene>
    <name evidence="2" type="ORF">AMECASPLE_002964</name>
</gene>
<protein>
    <submittedName>
        <fullName evidence="2">Uncharacterized protein</fullName>
    </submittedName>
</protein>
<evidence type="ECO:0000256" key="1">
    <source>
        <dbReference type="SAM" id="Phobius"/>
    </source>
</evidence>
<dbReference type="Proteomes" id="UP001469553">
    <property type="component" value="Unassembled WGS sequence"/>
</dbReference>
<reference evidence="2 3" key="1">
    <citation type="submission" date="2021-06" db="EMBL/GenBank/DDBJ databases">
        <authorList>
            <person name="Palmer J.M."/>
        </authorList>
    </citation>
    <scope>NUCLEOTIDE SEQUENCE [LARGE SCALE GENOMIC DNA]</scope>
    <source>
        <strain evidence="2 3">AS_MEX2019</strain>
        <tissue evidence="2">Muscle</tissue>
    </source>
</reference>
<sequence length="106" mass="11746">MTNTKSRKSAKTSPKACKSCTNQNATLCLGFPKLFYFYIVIKMAMFVKMNSCLYENKKKKMLVSIKTSLYSCTVLEDKILSKVSYKDQALQAASSTGNNSCSTGPN</sequence>
<feature type="transmembrane region" description="Helical" evidence="1">
    <location>
        <begin position="35"/>
        <end position="54"/>
    </location>
</feature>
<name>A0ABV1A4Q2_9TELE</name>
<organism evidence="2 3">
    <name type="scientific">Ameca splendens</name>
    <dbReference type="NCBI Taxonomy" id="208324"/>
    <lineage>
        <taxon>Eukaryota</taxon>
        <taxon>Metazoa</taxon>
        <taxon>Chordata</taxon>
        <taxon>Craniata</taxon>
        <taxon>Vertebrata</taxon>
        <taxon>Euteleostomi</taxon>
        <taxon>Actinopterygii</taxon>
        <taxon>Neopterygii</taxon>
        <taxon>Teleostei</taxon>
        <taxon>Neoteleostei</taxon>
        <taxon>Acanthomorphata</taxon>
        <taxon>Ovalentaria</taxon>
        <taxon>Atherinomorphae</taxon>
        <taxon>Cyprinodontiformes</taxon>
        <taxon>Goodeidae</taxon>
        <taxon>Ameca</taxon>
    </lineage>
</organism>
<comment type="caution">
    <text evidence="2">The sequence shown here is derived from an EMBL/GenBank/DDBJ whole genome shotgun (WGS) entry which is preliminary data.</text>
</comment>
<keyword evidence="3" id="KW-1185">Reference proteome</keyword>
<evidence type="ECO:0000313" key="3">
    <source>
        <dbReference type="Proteomes" id="UP001469553"/>
    </source>
</evidence>
<keyword evidence="1" id="KW-0812">Transmembrane</keyword>
<keyword evidence="1" id="KW-1133">Transmembrane helix</keyword>
<proteinExistence type="predicted"/>